<dbReference type="Proteomes" id="UP000828390">
    <property type="component" value="Unassembled WGS sequence"/>
</dbReference>
<reference evidence="1" key="2">
    <citation type="submission" date="2020-11" db="EMBL/GenBank/DDBJ databases">
        <authorList>
            <person name="McCartney M.A."/>
            <person name="Auch B."/>
            <person name="Kono T."/>
            <person name="Mallez S."/>
            <person name="Becker A."/>
            <person name="Gohl D.M."/>
            <person name="Silverstein K.A.T."/>
            <person name="Koren S."/>
            <person name="Bechman K.B."/>
            <person name="Herman A."/>
            <person name="Abrahante J.E."/>
            <person name="Garbe J."/>
        </authorList>
    </citation>
    <scope>NUCLEOTIDE SEQUENCE</scope>
    <source>
        <strain evidence="1">Duluth1</strain>
        <tissue evidence="1">Whole animal</tissue>
    </source>
</reference>
<evidence type="ECO:0000313" key="1">
    <source>
        <dbReference type="EMBL" id="KAH3841493.1"/>
    </source>
</evidence>
<keyword evidence="2" id="KW-1185">Reference proteome</keyword>
<accession>A0A9D4KKE8</accession>
<proteinExistence type="predicted"/>
<sequence length="94" mass="11091">MKRKVKTFACKAFALLQNTTSLSQARALFSDMCRVFNSKYLHDEVKASLERLNRRISDIQTNFEKDDCQDKDVLEDLFDEILVTEEKQSKQLRR</sequence>
<comment type="caution">
    <text evidence="1">The sequence shown here is derived from an EMBL/GenBank/DDBJ whole genome shotgun (WGS) entry which is preliminary data.</text>
</comment>
<gene>
    <name evidence="1" type="ORF">DPMN_114958</name>
</gene>
<protein>
    <submittedName>
        <fullName evidence="1">Uncharacterized protein</fullName>
    </submittedName>
</protein>
<dbReference type="AlphaFoldDB" id="A0A9D4KKE8"/>
<organism evidence="1 2">
    <name type="scientific">Dreissena polymorpha</name>
    <name type="common">Zebra mussel</name>
    <name type="synonym">Mytilus polymorpha</name>
    <dbReference type="NCBI Taxonomy" id="45954"/>
    <lineage>
        <taxon>Eukaryota</taxon>
        <taxon>Metazoa</taxon>
        <taxon>Spiralia</taxon>
        <taxon>Lophotrochozoa</taxon>
        <taxon>Mollusca</taxon>
        <taxon>Bivalvia</taxon>
        <taxon>Autobranchia</taxon>
        <taxon>Heteroconchia</taxon>
        <taxon>Euheterodonta</taxon>
        <taxon>Imparidentia</taxon>
        <taxon>Neoheterodontei</taxon>
        <taxon>Myida</taxon>
        <taxon>Dreissenoidea</taxon>
        <taxon>Dreissenidae</taxon>
        <taxon>Dreissena</taxon>
    </lineage>
</organism>
<reference evidence="1" key="1">
    <citation type="journal article" date="2019" name="bioRxiv">
        <title>The Genome of the Zebra Mussel, Dreissena polymorpha: A Resource for Invasive Species Research.</title>
        <authorList>
            <person name="McCartney M.A."/>
            <person name="Auch B."/>
            <person name="Kono T."/>
            <person name="Mallez S."/>
            <person name="Zhang Y."/>
            <person name="Obille A."/>
            <person name="Becker A."/>
            <person name="Abrahante J.E."/>
            <person name="Garbe J."/>
            <person name="Badalamenti J.P."/>
            <person name="Herman A."/>
            <person name="Mangelson H."/>
            <person name="Liachko I."/>
            <person name="Sullivan S."/>
            <person name="Sone E.D."/>
            <person name="Koren S."/>
            <person name="Silverstein K.A.T."/>
            <person name="Beckman K.B."/>
            <person name="Gohl D.M."/>
        </authorList>
    </citation>
    <scope>NUCLEOTIDE SEQUENCE</scope>
    <source>
        <strain evidence="1">Duluth1</strain>
        <tissue evidence="1">Whole animal</tissue>
    </source>
</reference>
<name>A0A9D4KKE8_DREPO</name>
<evidence type="ECO:0000313" key="2">
    <source>
        <dbReference type="Proteomes" id="UP000828390"/>
    </source>
</evidence>
<dbReference type="EMBL" id="JAIWYP010000004">
    <property type="protein sequence ID" value="KAH3841493.1"/>
    <property type="molecule type" value="Genomic_DNA"/>
</dbReference>